<sequence length="114" mass="13148">MRCVMSDRLNDGLLLGYQAGQDDQEQVTAIWKRQAKTMRGQLEQQINDTAEQWLQRQAWLEVTKLMLDEIRESNPNSPLANKEHVNGIYHELCREMRGQLAAGIEPDKVTVTPR</sequence>
<proteinExistence type="predicted"/>
<reference evidence="1" key="2">
    <citation type="journal article" date="2019" name="PLoS ONE">
        <title>Identification and characterization of putative Aeromonas spp. T3SS effectors.</title>
        <authorList>
            <person name="Rangel L.T."/>
            <person name="Marden J."/>
            <person name="Colston S."/>
            <person name="Setubal J.C."/>
            <person name="Graf J."/>
            <person name="Gogarten J.P."/>
        </authorList>
    </citation>
    <scope>NUCLEOTIDE SEQUENCE</scope>
    <source>
        <strain evidence="1">BAQ071013-135</strain>
    </source>
</reference>
<dbReference type="AlphaFoldDB" id="A0AAX2UYA8"/>
<accession>A0AAX2UYA8</accession>
<organism evidence="1 2">
    <name type="scientific">Aeromonas veronii</name>
    <dbReference type="NCBI Taxonomy" id="654"/>
    <lineage>
        <taxon>Bacteria</taxon>
        <taxon>Pseudomonadati</taxon>
        <taxon>Pseudomonadota</taxon>
        <taxon>Gammaproteobacteria</taxon>
        <taxon>Aeromonadales</taxon>
        <taxon>Aeromonadaceae</taxon>
        <taxon>Aeromonas</taxon>
    </lineage>
</organism>
<protein>
    <submittedName>
        <fullName evidence="1">Uncharacterized protein</fullName>
    </submittedName>
</protein>
<evidence type="ECO:0000313" key="1">
    <source>
        <dbReference type="EMBL" id="TND57262.1"/>
    </source>
</evidence>
<reference evidence="1" key="1">
    <citation type="submission" date="2017-10" db="EMBL/GenBank/DDBJ databases">
        <authorList>
            <person name="Colston S.M."/>
            <person name="Graf J."/>
        </authorList>
    </citation>
    <scope>NUCLEOTIDE SEQUENCE</scope>
    <source>
        <strain evidence="1">BAQ071013-135</strain>
    </source>
</reference>
<name>A0AAX2UYA8_AERVE</name>
<dbReference type="EMBL" id="PDXJ01000001">
    <property type="protein sequence ID" value="TND57262.1"/>
    <property type="molecule type" value="Genomic_DNA"/>
</dbReference>
<evidence type="ECO:0000313" key="2">
    <source>
        <dbReference type="Proteomes" id="UP000796104"/>
    </source>
</evidence>
<gene>
    <name evidence="1" type="ORF">CF123_00210</name>
</gene>
<dbReference type="Proteomes" id="UP000796104">
    <property type="component" value="Unassembled WGS sequence"/>
</dbReference>
<comment type="caution">
    <text evidence="1">The sequence shown here is derived from an EMBL/GenBank/DDBJ whole genome shotgun (WGS) entry which is preliminary data.</text>
</comment>